<comment type="caution">
    <text evidence="8">The sequence shown here is derived from an EMBL/GenBank/DDBJ whole genome shotgun (WGS) entry which is preliminary data.</text>
</comment>
<dbReference type="PANTHER" id="PTHR33885">
    <property type="entry name" value="PHAGE SHOCK PROTEIN C"/>
    <property type="match status" value="1"/>
</dbReference>
<keyword evidence="3 6" id="KW-0812">Transmembrane</keyword>
<dbReference type="PANTHER" id="PTHR33885:SF3">
    <property type="entry name" value="PHAGE SHOCK PROTEIN C"/>
    <property type="match status" value="1"/>
</dbReference>
<accession>A0A177M6Q8</accession>
<gene>
    <name evidence="8" type="ORF">A1332_17775</name>
</gene>
<evidence type="ECO:0000256" key="4">
    <source>
        <dbReference type="ARBA" id="ARBA00022989"/>
    </source>
</evidence>
<evidence type="ECO:0000256" key="3">
    <source>
        <dbReference type="ARBA" id="ARBA00022692"/>
    </source>
</evidence>
<keyword evidence="4 6" id="KW-1133">Transmembrane helix</keyword>
<dbReference type="EMBL" id="LUUG01000090">
    <property type="protein sequence ID" value="OAI01418.1"/>
    <property type="molecule type" value="Genomic_DNA"/>
</dbReference>
<dbReference type="Proteomes" id="UP000078090">
    <property type="component" value="Unassembled WGS sequence"/>
</dbReference>
<evidence type="ECO:0000256" key="2">
    <source>
        <dbReference type="ARBA" id="ARBA00022475"/>
    </source>
</evidence>
<dbReference type="InterPro" id="IPR007168">
    <property type="entry name" value="Phageshock_PspC_N"/>
</dbReference>
<evidence type="ECO:0000313" key="9">
    <source>
        <dbReference type="Proteomes" id="UP000078090"/>
    </source>
</evidence>
<keyword evidence="2" id="KW-1003">Cell membrane</keyword>
<reference evidence="9" key="1">
    <citation type="submission" date="2016-03" db="EMBL/GenBank/DDBJ databases">
        <authorList>
            <person name="Heylen K."/>
            <person name="De Vos P."/>
            <person name="Vekeman B."/>
        </authorList>
    </citation>
    <scope>NUCLEOTIDE SEQUENCE [LARGE SCALE GENOMIC DNA]</scope>
    <source>
        <strain evidence="9">R-45363</strain>
    </source>
</reference>
<feature type="domain" description="Phage shock protein PspC N-terminal" evidence="7">
    <location>
        <begin position="53"/>
        <end position="109"/>
    </location>
</feature>
<comment type="subcellular location">
    <subcellularLocation>
        <location evidence="1">Cell membrane</location>
        <topology evidence="1">Single-pass membrane protein</topology>
    </subcellularLocation>
</comment>
<dbReference type="Pfam" id="PF04024">
    <property type="entry name" value="PspC"/>
    <property type="match status" value="1"/>
</dbReference>
<evidence type="ECO:0000313" key="8">
    <source>
        <dbReference type="EMBL" id="OAI01418.1"/>
    </source>
</evidence>
<organism evidence="8 9">
    <name type="scientific">Methylomonas methanica</name>
    <dbReference type="NCBI Taxonomy" id="421"/>
    <lineage>
        <taxon>Bacteria</taxon>
        <taxon>Pseudomonadati</taxon>
        <taxon>Pseudomonadota</taxon>
        <taxon>Gammaproteobacteria</taxon>
        <taxon>Methylococcales</taxon>
        <taxon>Methylococcaceae</taxon>
        <taxon>Methylomonas</taxon>
    </lineage>
</organism>
<dbReference type="GO" id="GO:0005886">
    <property type="term" value="C:plasma membrane"/>
    <property type="evidence" value="ECO:0007669"/>
    <property type="project" value="UniProtKB-SubCell"/>
</dbReference>
<evidence type="ECO:0000256" key="5">
    <source>
        <dbReference type="ARBA" id="ARBA00023136"/>
    </source>
</evidence>
<evidence type="ECO:0000256" key="1">
    <source>
        <dbReference type="ARBA" id="ARBA00004162"/>
    </source>
</evidence>
<dbReference type="InterPro" id="IPR052027">
    <property type="entry name" value="PspC"/>
</dbReference>
<proteinExistence type="predicted"/>
<dbReference type="AlphaFoldDB" id="A0A177M6Q8"/>
<sequence>MHLRLIGAGLASGVRFKLKCFLFGVSWVFDQAHLNIDCFEGTMRFFSKSSETRKLERDLDHRRLGGVCSGLARYTGFSVTAVRFVFLGSVFFSFSLTFWLYLVLWILLPGRRSSVSELSWQLRRKAQRLEKLIDATHARLSQSSSRLALEHTHQLVLSLLPDFDGLPNRKDNELVMAKRAALEELPNILEHYLRLPPSHSERPGGKAVEERLGEELSRLENLLRGVTEQRFYQRIEETSGNPYVFEGISRNPSLLSVRQDLESLQRRIAGRVDGEVERKIAGIIDALLSLLSRLPQDTDATDPNLYNVRQIAHDYLPSAIERYLALSPALARTEPVTQGKTAHALLSEQLDVLDQSLGKMLTSLHLNDAQGLLIHGRFLRDKFVEHPDDWLK</sequence>
<feature type="transmembrane region" description="Helical" evidence="6">
    <location>
        <begin position="84"/>
        <end position="108"/>
    </location>
</feature>
<keyword evidence="5 6" id="KW-0472">Membrane</keyword>
<name>A0A177M6Q8_METMH</name>
<evidence type="ECO:0000256" key="6">
    <source>
        <dbReference type="SAM" id="Phobius"/>
    </source>
</evidence>
<protein>
    <recommendedName>
        <fullName evidence="7">Phage shock protein PspC N-terminal domain-containing protein</fullName>
    </recommendedName>
</protein>
<evidence type="ECO:0000259" key="7">
    <source>
        <dbReference type="Pfam" id="PF04024"/>
    </source>
</evidence>